<comment type="caution">
    <text evidence="2">The sequence shown here is derived from an EMBL/GenBank/DDBJ whole genome shotgun (WGS) entry which is preliminary data.</text>
</comment>
<dbReference type="Pfam" id="PF03109">
    <property type="entry name" value="ABC1"/>
    <property type="match status" value="2"/>
</dbReference>
<feature type="domain" description="ABC1 atypical kinase-like" evidence="1">
    <location>
        <begin position="30"/>
        <end position="83"/>
    </location>
</feature>
<proteinExistence type="predicted"/>
<dbReference type="EMBL" id="JAGHQM010001428">
    <property type="protein sequence ID" value="KAH0555661.1"/>
    <property type="molecule type" value="Genomic_DNA"/>
</dbReference>
<reference evidence="2" key="1">
    <citation type="submission" date="2021-03" db="EMBL/GenBank/DDBJ databases">
        <title>Comparative genomics and phylogenomic investigation of the class Geoglossomycetes provide insights into ecological specialization and systematics.</title>
        <authorList>
            <person name="Melie T."/>
            <person name="Pirro S."/>
            <person name="Miller A.N."/>
            <person name="Quandt A."/>
        </authorList>
    </citation>
    <scope>NUCLEOTIDE SEQUENCE</scope>
    <source>
        <strain evidence="2">CAQ_001_2017</strain>
    </source>
</reference>
<protein>
    <recommendedName>
        <fullName evidence="1">ABC1 atypical kinase-like domain-containing protein</fullName>
    </recommendedName>
</protein>
<organism evidence="2 3">
    <name type="scientific">Trichoglossum hirsutum</name>
    <dbReference type="NCBI Taxonomy" id="265104"/>
    <lineage>
        <taxon>Eukaryota</taxon>
        <taxon>Fungi</taxon>
        <taxon>Dikarya</taxon>
        <taxon>Ascomycota</taxon>
        <taxon>Pezizomycotina</taxon>
        <taxon>Geoglossomycetes</taxon>
        <taxon>Geoglossales</taxon>
        <taxon>Geoglossaceae</taxon>
        <taxon>Trichoglossum</taxon>
    </lineage>
</organism>
<sequence>MGFSREQLGQWAASRSDIFPTELCVVMSSLHSHAPPHSLAATKQTLVRAFDGRPFEDIFDEFDETPIGVGAIAQCYRAKLKPGLAAPDPEFDEQPRKLRHNIRENVDILVKSTPKSVPSSHIVIKVLHPGVERTVHRDLRIMNIFAKILNAIPTMEWLSLPDEVDQFGEMMKLQLDLRIEAANLSTFRKNFRSRSTVSFPAPYTDYTTRHVLIEEFASGIPLSAFLEDGGGVFQQEIADEGLDAFLVS</sequence>
<dbReference type="InterPro" id="IPR011009">
    <property type="entry name" value="Kinase-like_dom_sf"/>
</dbReference>
<dbReference type="GO" id="GO:0005739">
    <property type="term" value="C:mitochondrion"/>
    <property type="evidence" value="ECO:0007669"/>
    <property type="project" value="TreeGrafter"/>
</dbReference>
<dbReference type="PANTHER" id="PTHR45890">
    <property type="entry name" value="AARF DOMAIN CONTAINING KINASE 2 (PREDICTED)"/>
    <property type="match status" value="1"/>
</dbReference>
<dbReference type="AlphaFoldDB" id="A0A9P8L7T7"/>
<evidence type="ECO:0000259" key="1">
    <source>
        <dbReference type="Pfam" id="PF03109"/>
    </source>
</evidence>
<dbReference type="Proteomes" id="UP000750711">
    <property type="component" value="Unassembled WGS sequence"/>
</dbReference>
<dbReference type="SUPFAM" id="SSF56112">
    <property type="entry name" value="Protein kinase-like (PK-like)"/>
    <property type="match status" value="1"/>
</dbReference>
<dbReference type="InterPro" id="IPR052402">
    <property type="entry name" value="ADCK_kinase"/>
</dbReference>
<keyword evidence="3" id="KW-1185">Reference proteome</keyword>
<name>A0A9P8L7T7_9PEZI</name>
<evidence type="ECO:0000313" key="2">
    <source>
        <dbReference type="EMBL" id="KAH0555661.1"/>
    </source>
</evidence>
<evidence type="ECO:0000313" key="3">
    <source>
        <dbReference type="Proteomes" id="UP000750711"/>
    </source>
</evidence>
<gene>
    <name evidence="2" type="ORF">GP486_006394</name>
</gene>
<feature type="domain" description="ABC1 atypical kinase-like" evidence="1">
    <location>
        <begin position="120"/>
        <end position="245"/>
    </location>
</feature>
<dbReference type="PANTHER" id="PTHR45890:SF1">
    <property type="entry name" value="AARF DOMAIN CONTAINING KINASE 2"/>
    <property type="match status" value="1"/>
</dbReference>
<accession>A0A9P8L7T7</accession>
<dbReference type="InterPro" id="IPR004147">
    <property type="entry name" value="ABC1_dom"/>
</dbReference>